<sequence length="269" mass="28358">MEYTSGSSSWRRAVGRAVGILRPRRRAGRSLGWSVGVPAIMVAAGVLFTTSANIASGTDLREDRRPQMAQVITEQQARIAEEQATASRLRTEVDDLTGNLAGSDTPIAQARAQAEARRRAAGLTALKGPGLTVRLNDAPASAGNSRPDGATNDDLVVHQQDVQSVVNALWAGGAEAMTIMGVRIISTSAVRCVGNTILLEGQVYSPPFVIKAIGDPSRLHAALDAEPGVRAFQDAVRDYGLGYQVVSESEIVAPAYTGSTDLTHAEVAR</sequence>
<keyword evidence="3" id="KW-0812">Transmembrane</keyword>
<gene>
    <name evidence="4" type="ORF">ACFOZ4_02050</name>
</gene>
<dbReference type="InterPro" id="IPR010273">
    <property type="entry name" value="DUF881"/>
</dbReference>
<evidence type="ECO:0000256" key="3">
    <source>
        <dbReference type="SAM" id="Phobius"/>
    </source>
</evidence>
<comment type="similarity">
    <text evidence="1">Belongs to the UPF0749 family.</text>
</comment>
<dbReference type="Pfam" id="PF05949">
    <property type="entry name" value="DUF881"/>
    <property type="match status" value="1"/>
</dbReference>
<dbReference type="PANTHER" id="PTHR37313:SF4">
    <property type="entry name" value="CONSERVED MEMBRANE PROTEIN-RELATED"/>
    <property type="match status" value="1"/>
</dbReference>
<protein>
    <submittedName>
        <fullName evidence="4">DUF881 domain-containing protein</fullName>
    </submittedName>
</protein>
<dbReference type="PANTHER" id="PTHR37313">
    <property type="entry name" value="UPF0749 PROTEIN RV1825"/>
    <property type="match status" value="1"/>
</dbReference>
<name>A0ABV8LER8_9ACTN</name>
<dbReference type="RefSeq" id="WP_253759296.1">
    <property type="nucleotide sequence ID" value="NZ_JAMZDZ010000001.1"/>
</dbReference>
<keyword evidence="3" id="KW-0472">Membrane</keyword>
<dbReference type="Gene3D" id="3.30.70.1880">
    <property type="entry name" value="Protein of unknown function DUF881"/>
    <property type="match status" value="1"/>
</dbReference>
<evidence type="ECO:0000313" key="4">
    <source>
        <dbReference type="EMBL" id="MFC4129390.1"/>
    </source>
</evidence>
<keyword evidence="3" id="KW-1133">Transmembrane helix</keyword>
<keyword evidence="5" id="KW-1185">Reference proteome</keyword>
<feature type="transmembrane region" description="Helical" evidence="3">
    <location>
        <begin position="31"/>
        <end position="55"/>
    </location>
</feature>
<comment type="caution">
    <text evidence="4">The sequence shown here is derived from an EMBL/GenBank/DDBJ whole genome shotgun (WGS) entry which is preliminary data.</text>
</comment>
<dbReference type="Proteomes" id="UP001595816">
    <property type="component" value="Unassembled WGS sequence"/>
</dbReference>
<evidence type="ECO:0000256" key="2">
    <source>
        <dbReference type="SAM" id="Coils"/>
    </source>
</evidence>
<evidence type="ECO:0000313" key="5">
    <source>
        <dbReference type="Proteomes" id="UP001595816"/>
    </source>
</evidence>
<evidence type="ECO:0000256" key="1">
    <source>
        <dbReference type="ARBA" id="ARBA00009108"/>
    </source>
</evidence>
<proteinExistence type="inferred from homology"/>
<organism evidence="4 5">
    <name type="scientific">Hamadaea flava</name>
    <dbReference type="NCBI Taxonomy" id="1742688"/>
    <lineage>
        <taxon>Bacteria</taxon>
        <taxon>Bacillati</taxon>
        <taxon>Actinomycetota</taxon>
        <taxon>Actinomycetes</taxon>
        <taxon>Micromonosporales</taxon>
        <taxon>Micromonosporaceae</taxon>
        <taxon>Hamadaea</taxon>
    </lineage>
</organism>
<dbReference type="EMBL" id="JBHSAY010000003">
    <property type="protein sequence ID" value="MFC4129390.1"/>
    <property type="molecule type" value="Genomic_DNA"/>
</dbReference>
<feature type="coiled-coil region" evidence="2">
    <location>
        <begin position="72"/>
        <end position="99"/>
    </location>
</feature>
<keyword evidence="2" id="KW-0175">Coiled coil</keyword>
<reference evidence="5" key="1">
    <citation type="journal article" date="2019" name="Int. J. Syst. Evol. Microbiol.">
        <title>The Global Catalogue of Microorganisms (GCM) 10K type strain sequencing project: providing services to taxonomists for standard genome sequencing and annotation.</title>
        <authorList>
            <consortium name="The Broad Institute Genomics Platform"/>
            <consortium name="The Broad Institute Genome Sequencing Center for Infectious Disease"/>
            <person name="Wu L."/>
            <person name="Ma J."/>
        </authorList>
    </citation>
    <scope>NUCLEOTIDE SEQUENCE [LARGE SCALE GENOMIC DNA]</scope>
    <source>
        <strain evidence="5">CGMCC 4.7289</strain>
    </source>
</reference>
<accession>A0ABV8LER8</accession>